<sequence>MEYQRCWATITIMSVTEFRDQLIHYDKIERQMRTQVRDEGRQHHPRRPLLDKGTQFMSDILQQGMLRLKVIPTTASLRHPQVNPVERWMRTLETTLRTYYNQQKWRDYLPLIEVIINHMVHVSTSVTPFEALTGQHSELLDIYLPYLPDMCEESVPREEVQQEIQKSVKAHLFSAARKHKEKLKSSKLSKFKGNSSIGKDQSHWSILGLSH</sequence>
<dbReference type="InterPro" id="IPR050951">
    <property type="entry name" value="Retrovirus_Pol_polyprotein"/>
</dbReference>
<proteinExistence type="predicted"/>
<name>A0ABQ9H1H2_9NEOP</name>
<organism evidence="1 2">
    <name type="scientific">Dryococelus australis</name>
    <dbReference type="NCBI Taxonomy" id="614101"/>
    <lineage>
        <taxon>Eukaryota</taxon>
        <taxon>Metazoa</taxon>
        <taxon>Ecdysozoa</taxon>
        <taxon>Arthropoda</taxon>
        <taxon>Hexapoda</taxon>
        <taxon>Insecta</taxon>
        <taxon>Pterygota</taxon>
        <taxon>Neoptera</taxon>
        <taxon>Polyneoptera</taxon>
        <taxon>Phasmatodea</taxon>
        <taxon>Verophasmatodea</taxon>
        <taxon>Anareolatae</taxon>
        <taxon>Phasmatidae</taxon>
        <taxon>Eurycanthinae</taxon>
        <taxon>Dryococelus</taxon>
    </lineage>
</organism>
<dbReference type="InterPro" id="IPR036397">
    <property type="entry name" value="RNaseH_sf"/>
</dbReference>
<dbReference type="InterPro" id="IPR012337">
    <property type="entry name" value="RNaseH-like_sf"/>
</dbReference>
<evidence type="ECO:0000313" key="2">
    <source>
        <dbReference type="Proteomes" id="UP001159363"/>
    </source>
</evidence>
<dbReference type="EMBL" id="JARBHB010000008">
    <property type="protein sequence ID" value="KAJ8878107.1"/>
    <property type="molecule type" value="Genomic_DNA"/>
</dbReference>
<dbReference type="Proteomes" id="UP001159363">
    <property type="component" value="Chromosome 7"/>
</dbReference>
<evidence type="ECO:0008006" key="3">
    <source>
        <dbReference type="Google" id="ProtNLM"/>
    </source>
</evidence>
<protein>
    <recommendedName>
        <fullName evidence="3">Integrase catalytic domain-containing protein</fullName>
    </recommendedName>
</protein>
<evidence type="ECO:0000313" key="1">
    <source>
        <dbReference type="EMBL" id="KAJ8878107.1"/>
    </source>
</evidence>
<dbReference type="SUPFAM" id="SSF53098">
    <property type="entry name" value="Ribonuclease H-like"/>
    <property type="match status" value="1"/>
</dbReference>
<dbReference type="PANTHER" id="PTHR37984">
    <property type="entry name" value="PROTEIN CBG26694"/>
    <property type="match status" value="1"/>
</dbReference>
<comment type="caution">
    <text evidence="1">The sequence shown here is derived from an EMBL/GenBank/DDBJ whole genome shotgun (WGS) entry which is preliminary data.</text>
</comment>
<accession>A0ABQ9H1H2</accession>
<reference evidence="1 2" key="1">
    <citation type="submission" date="2023-02" db="EMBL/GenBank/DDBJ databases">
        <title>LHISI_Scaffold_Assembly.</title>
        <authorList>
            <person name="Stuart O.P."/>
            <person name="Cleave R."/>
            <person name="Magrath M.J.L."/>
            <person name="Mikheyev A.S."/>
        </authorList>
    </citation>
    <scope>NUCLEOTIDE SEQUENCE [LARGE SCALE GENOMIC DNA]</scope>
    <source>
        <strain evidence="1">Daus_M_001</strain>
        <tissue evidence="1">Leg muscle</tissue>
    </source>
</reference>
<dbReference type="PANTHER" id="PTHR37984:SF5">
    <property type="entry name" value="PROTEIN NYNRIN-LIKE"/>
    <property type="match status" value="1"/>
</dbReference>
<dbReference type="Gene3D" id="3.30.420.10">
    <property type="entry name" value="Ribonuclease H-like superfamily/Ribonuclease H"/>
    <property type="match status" value="1"/>
</dbReference>
<gene>
    <name evidence="1" type="ORF">PR048_022574</name>
</gene>
<keyword evidence="2" id="KW-1185">Reference proteome</keyword>